<evidence type="ECO:0000256" key="1">
    <source>
        <dbReference type="SAM" id="MobiDB-lite"/>
    </source>
</evidence>
<accession>A0ABV4NQ60</accession>
<comment type="caution">
    <text evidence="2">The sequence shown here is derived from an EMBL/GenBank/DDBJ whole genome shotgun (WGS) entry which is preliminary data.</text>
</comment>
<dbReference type="Proteomes" id="UP001569414">
    <property type="component" value="Unassembled WGS sequence"/>
</dbReference>
<gene>
    <name evidence="2" type="ORF">ACCI51_13995</name>
</gene>
<dbReference type="RefSeq" id="WP_371844162.1">
    <property type="nucleotide sequence ID" value="NZ_JBGMEL010000013.1"/>
</dbReference>
<proteinExistence type="predicted"/>
<organism evidence="2 3">
    <name type="scientific">Microbulbifer echini</name>
    <dbReference type="NCBI Taxonomy" id="1529067"/>
    <lineage>
        <taxon>Bacteria</taxon>
        <taxon>Pseudomonadati</taxon>
        <taxon>Pseudomonadota</taxon>
        <taxon>Gammaproteobacteria</taxon>
        <taxon>Cellvibrionales</taxon>
        <taxon>Microbulbiferaceae</taxon>
        <taxon>Microbulbifer</taxon>
    </lineage>
</organism>
<evidence type="ECO:0000313" key="2">
    <source>
        <dbReference type="EMBL" id="MFA0791663.1"/>
    </source>
</evidence>
<dbReference type="EMBL" id="JBGMEL010000013">
    <property type="protein sequence ID" value="MFA0791663.1"/>
    <property type="molecule type" value="Genomic_DNA"/>
</dbReference>
<evidence type="ECO:0000313" key="3">
    <source>
        <dbReference type="Proteomes" id="UP001569414"/>
    </source>
</evidence>
<sequence>MSNLLTKHEIARLTGAAAENAEEQKRILDANRIPYVLKKDRSPALTWEMVNQATLARGATKSGSPGVNLPPGFNLGAAS</sequence>
<keyword evidence="3" id="KW-1185">Reference proteome</keyword>
<feature type="region of interest" description="Disordered" evidence="1">
    <location>
        <begin position="57"/>
        <end position="79"/>
    </location>
</feature>
<name>A0ABV4NQ60_9GAMM</name>
<evidence type="ECO:0008006" key="4">
    <source>
        <dbReference type="Google" id="ProtNLM"/>
    </source>
</evidence>
<protein>
    <recommendedName>
        <fullName evidence="4">DUF4224 domain-containing protein</fullName>
    </recommendedName>
</protein>
<reference evidence="2 3" key="1">
    <citation type="submission" date="2024-08" db="EMBL/GenBank/DDBJ databases">
        <authorList>
            <person name="Ishaq N."/>
        </authorList>
    </citation>
    <scope>NUCLEOTIDE SEQUENCE [LARGE SCALE GENOMIC DNA]</scope>
    <source>
        <strain evidence="2 3">JCM 30400</strain>
    </source>
</reference>